<comment type="caution">
    <text evidence="8">The sequence shown here is derived from an EMBL/GenBank/DDBJ whole genome shotgun (WGS) entry which is preliminary data.</text>
</comment>
<organism evidence="8 9">
    <name type="scientific">Trifolium medium</name>
    <dbReference type="NCBI Taxonomy" id="97028"/>
    <lineage>
        <taxon>Eukaryota</taxon>
        <taxon>Viridiplantae</taxon>
        <taxon>Streptophyta</taxon>
        <taxon>Embryophyta</taxon>
        <taxon>Tracheophyta</taxon>
        <taxon>Spermatophyta</taxon>
        <taxon>Magnoliopsida</taxon>
        <taxon>eudicotyledons</taxon>
        <taxon>Gunneridae</taxon>
        <taxon>Pentapetalae</taxon>
        <taxon>rosids</taxon>
        <taxon>fabids</taxon>
        <taxon>Fabales</taxon>
        <taxon>Fabaceae</taxon>
        <taxon>Papilionoideae</taxon>
        <taxon>50 kb inversion clade</taxon>
        <taxon>NPAAA clade</taxon>
        <taxon>Hologalegina</taxon>
        <taxon>IRL clade</taxon>
        <taxon>Trifolieae</taxon>
        <taxon>Trifolium</taxon>
    </lineage>
</organism>
<name>A0A392R5M1_9FABA</name>
<dbReference type="EMBL" id="LXQA010190919">
    <property type="protein sequence ID" value="MCI31891.1"/>
    <property type="molecule type" value="Genomic_DNA"/>
</dbReference>
<comment type="subcellular location">
    <subcellularLocation>
        <location evidence="1">Cell membrane</location>
        <topology evidence="1">Single-pass membrane protein</topology>
    </subcellularLocation>
</comment>
<evidence type="ECO:0000256" key="7">
    <source>
        <dbReference type="ARBA" id="ARBA00023157"/>
    </source>
</evidence>
<evidence type="ECO:0000256" key="4">
    <source>
        <dbReference type="ARBA" id="ARBA00022729"/>
    </source>
</evidence>
<keyword evidence="6" id="KW-0472">Membrane</keyword>
<dbReference type="PANTHER" id="PTHR46204">
    <property type="entry name" value="CHITIN ELICITOR RECEPTOR KINASE 1-RELATED"/>
    <property type="match status" value="1"/>
</dbReference>
<reference evidence="8 9" key="1">
    <citation type="journal article" date="2018" name="Front. Plant Sci.">
        <title>Red Clover (Trifolium pratense) and Zigzag Clover (T. medium) - A Picture of Genomic Similarities and Differences.</title>
        <authorList>
            <person name="Dluhosova J."/>
            <person name="Istvanek J."/>
            <person name="Nedelnik J."/>
            <person name="Repkova J."/>
        </authorList>
    </citation>
    <scope>NUCLEOTIDE SEQUENCE [LARGE SCALE GENOMIC DNA]</scope>
    <source>
        <strain evidence="9">cv. 10/8</strain>
        <tissue evidence="8">Leaf</tissue>
    </source>
</reference>
<accession>A0A392R5M1</accession>
<dbReference type="GO" id="GO:0019199">
    <property type="term" value="F:transmembrane receptor protein kinase activity"/>
    <property type="evidence" value="ECO:0007669"/>
    <property type="project" value="InterPro"/>
</dbReference>
<keyword evidence="3" id="KW-0812">Transmembrane</keyword>
<keyword evidence="9" id="KW-1185">Reference proteome</keyword>
<evidence type="ECO:0000313" key="8">
    <source>
        <dbReference type="EMBL" id="MCI31891.1"/>
    </source>
</evidence>
<evidence type="ECO:0000256" key="1">
    <source>
        <dbReference type="ARBA" id="ARBA00004162"/>
    </source>
</evidence>
<keyword evidence="8" id="KW-0675">Receptor</keyword>
<keyword evidence="7" id="KW-1015">Disulfide bond</keyword>
<feature type="non-terminal residue" evidence="8">
    <location>
        <position position="103"/>
    </location>
</feature>
<sequence>MKSKVGDILRHDTDTIQNRESEVYVPFPCDCINGEFLGHTFLYELQVADFYDSMSCFTLSNMTTEDWLDEWTERNNVNVTVNCSCGNRGVSKDYGLFITYTLR</sequence>
<dbReference type="GO" id="GO:0045087">
    <property type="term" value="P:innate immune response"/>
    <property type="evidence" value="ECO:0007669"/>
    <property type="project" value="InterPro"/>
</dbReference>
<keyword evidence="8" id="KW-0808">Transferase</keyword>
<dbReference type="AlphaFoldDB" id="A0A392R5M1"/>
<proteinExistence type="predicted"/>
<dbReference type="GO" id="GO:0005886">
    <property type="term" value="C:plasma membrane"/>
    <property type="evidence" value="ECO:0007669"/>
    <property type="project" value="UniProtKB-SubCell"/>
</dbReference>
<dbReference type="InterPro" id="IPR044812">
    <property type="entry name" value="CERK1/LYK3-like"/>
</dbReference>
<dbReference type="PANTHER" id="PTHR46204:SF15">
    <property type="entry name" value="LYSM DOMAIN RECEPTOR-LIKE KINASE 3"/>
    <property type="match status" value="1"/>
</dbReference>
<evidence type="ECO:0000256" key="3">
    <source>
        <dbReference type="ARBA" id="ARBA00022692"/>
    </source>
</evidence>
<evidence type="ECO:0000313" key="9">
    <source>
        <dbReference type="Proteomes" id="UP000265520"/>
    </source>
</evidence>
<protein>
    <submittedName>
        <fullName evidence="8">LysM receptor kinase K1B</fullName>
    </submittedName>
</protein>
<keyword evidence="2" id="KW-1003">Cell membrane</keyword>
<keyword evidence="5" id="KW-1133">Transmembrane helix</keyword>
<evidence type="ECO:0000256" key="2">
    <source>
        <dbReference type="ARBA" id="ARBA00022475"/>
    </source>
</evidence>
<keyword evidence="8" id="KW-0418">Kinase</keyword>
<evidence type="ECO:0000256" key="5">
    <source>
        <dbReference type="ARBA" id="ARBA00022989"/>
    </source>
</evidence>
<evidence type="ECO:0000256" key="6">
    <source>
        <dbReference type="ARBA" id="ARBA00023136"/>
    </source>
</evidence>
<keyword evidence="4" id="KW-0732">Signal</keyword>
<dbReference type="Proteomes" id="UP000265520">
    <property type="component" value="Unassembled WGS sequence"/>
</dbReference>